<protein>
    <submittedName>
        <fullName evidence="1">Uncharacterized protein</fullName>
    </submittedName>
</protein>
<accession>A0A8X6MSS7</accession>
<reference evidence="1" key="1">
    <citation type="submission" date="2020-08" db="EMBL/GenBank/DDBJ databases">
        <title>Multicomponent nature underlies the extraordinary mechanical properties of spider dragline silk.</title>
        <authorList>
            <person name="Kono N."/>
            <person name="Nakamura H."/>
            <person name="Mori M."/>
            <person name="Yoshida Y."/>
            <person name="Ohtoshi R."/>
            <person name="Malay A.D."/>
            <person name="Moran D.A.P."/>
            <person name="Tomita M."/>
            <person name="Numata K."/>
            <person name="Arakawa K."/>
        </authorList>
    </citation>
    <scope>NUCLEOTIDE SEQUENCE</scope>
</reference>
<name>A0A8X6MSS7_NEPPI</name>
<proteinExistence type="predicted"/>
<dbReference type="EMBL" id="BMAW01050582">
    <property type="protein sequence ID" value="GFS76044.1"/>
    <property type="molecule type" value="Genomic_DNA"/>
</dbReference>
<dbReference type="AlphaFoldDB" id="A0A8X6MSS7"/>
<evidence type="ECO:0000313" key="2">
    <source>
        <dbReference type="Proteomes" id="UP000887013"/>
    </source>
</evidence>
<dbReference type="Proteomes" id="UP000887013">
    <property type="component" value="Unassembled WGS sequence"/>
</dbReference>
<comment type="caution">
    <text evidence="1">The sequence shown here is derived from an EMBL/GenBank/DDBJ whole genome shotgun (WGS) entry which is preliminary data.</text>
</comment>
<evidence type="ECO:0000313" key="1">
    <source>
        <dbReference type="EMBL" id="GFS76044.1"/>
    </source>
</evidence>
<sequence length="122" mass="13753">MANLLQFPQRNVEEIEEVQNTLAAEYLIDAIKDKERQQASRLIETKLTSRKKEFRTREEISLFLESIARTRACSSLATETFHPANSECPVRSLLVSPGPDIIILVTFSDTSPKDTNPSDATE</sequence>
<keyword evidence="2" id="KW-1185">Reference proteome</keyword>
<gene>
    <name evidence="1" type="ORF">NPIL_360541</name>
</gene>
<organism evidence="1 2">
    <name type="scientific">Nephila pilipes</name>
    <name type="common">Giant wood spider</name>
    <name type="synonym">Nephila maculata</name>
    <dbReference type="NCBI Taxonomy" id="299642"/>
    <lineage>
        <taxon>Eukaryota</taxon>
        <taxon>Metazoa</taxon>
        <taxon>Ecdysozoa</taxon>
        <taxon>Arthropoda</taxon>
        <taxon>Chelicerata</taxon>
        <taxon>Arachnida</taxon>
        <taxon>Araneae</taxon>
        <taxon>Araneomorphae</taxon>
        <taxon>Entelegynae</taxon>
        <taxon>Araneoidea</taxon>
        <taxon>Nephilidae</taxon>
        <taxon>Nephila</taxon>
    </lineage>
</organism>